<name>A0A7X8YGD1_9VIBR</name>
<dbReference type="PANTHER" id="PTHR39966">
    <property type="entry name" value="BLL2471 PROTEIN-RELATED"/>
    <property type="match status" value="1"/>
</dbReference>
<evidence type="ECO:0000313" key="3">
    <source>
        <dbReference type="Proteomes" id="UP000535589"/>
    </source>
</evidence>
<sequence>MMIERIRREHGYMVRLLGLLRQKLNQLQAEQSINYSLVAEIVTYLSQHSERVHHPKEDLLYHYYQAHYGQHRIMTNLEREHHQLATQTAQFAELMEMILHDAVVPQGLFIDQLTQFIEAQRQHLEMEERLVLPLIVEQFTNEDWLQVEKEWHVSEDDPVFGATIADGYKQLAERVRDSELECV</sequence>
<comment type="caution">
    <text evidence="2">The sequence shown here is derived from an EMBL/GenBank/DDBJ whole genome shotgun (WGS) entry which is preliminary data.</text>
</comment>
<dbReference type="Pfam" id="PF01814">
    <property type="entry name" value="Hemerythrin"/>
    <property type="match status" value="1"/>
</dbReference>
<keyword evidence="3" id="KW-1185">Reference proteome</keyword>
<dbReference type="InterPro" id="IPR012312">
    <property type="entry name" value="Hemerythrin-like"/>
</dbReference>
<dbReference type="EMBL" id="JABAIK010000004">
    <property type="protein sequence ID" value="NLS12262.1"/>
    <property type="molecule type" value="Genomic_DNA"/>
</dbReference>
<evidence type="ECO:0000259" key="1">
    <source>
        <dbReference type="Pfam" id="PF01814"/>
    </source>
</evidence>
<protein>
    <submittedName>
        <fullName evidence="2">Cation-binding protein</fullName>
    </submittedName>
</protein>
<feature type="domain" description="Hemerythrin-like" evidence="1">
    <location>
        <begin position="2"/>
        <end position="135"/>
    </location>
</feature>
<dbReference type="Gene3D" id="1.20.120.520">
    <property type="entry name" value="nmb1532 protein domain like"/>
    <property type="match status" value="1"/>
</dbReference>
<gene>
    <name evidence="2" type="ORF">HGP28_05045</name>
</gene>
<organism evidence="2 3">
    <name type="scientific">Vibrio agarilyticus</name>
    <dbReference type="NCBI Taxonomy" id="2726741"/>
    <lineage>
        <taxon>Bacteria</taxon>
        <taxon>Pseudomonadati</taxon>
        <taxon>Pseudomonadota</taxon>
        <taxon>Gammaproteobacteria</taxon>
        <taxon>Vibrionales</taxon>
        <taxon>Vibrionaceae</taxon>
        <taxon>Vibrio</taxon>
    </lineage>
</organism>
<dbReference type="AlphaFoldDB" id="A0A7X8YGD1"/>
<dbReference type="RefSeq" id="WP_168835374.1">
    <property type="nucleotide sequence ID" value="NZ_JABAIK010000004.1"/>
</dbReference>
<dbReference type="Proteomes" id="UP000535589">
    <property type="component" value="Unassembled WGS sequence"/>
</dbReference>
<dbReference type="PANTHER" id="PTHR39966:SF1">
    <property type="entry name" value="HEMERYTHRIN-LIKE DOMAIN-CONTAINING PROTEIN"/>
    <property type="match status" value="1"/>
</dbReference>
<accession>A0A7X8YGD1</accession>
<proteinExistence type="predicted"/>
<reference evidence="2 3" key="1">
    <citation type="submission" date="2020-04" db="EMBL/GenBank/DDBJ databases">
        <title>Vibrio sp. SM6, a novel species isolated from seawater.</title>
        <authorList>
            <person name="Wang X."/>
        </authorList>
    </citation>
    <scope>NUCLEOTIDE SEQUENCE [LARGE SCALE GENOMIC DNA]</scope>
    <source>
        <strain evidence="2 3">SM6</strain>
    </source>
</reference>
<dbReference type="GO" id="GO:0005886">
    <property type="term" value="C:plasma membrane"/>
    <property type="evidence" value="ECO:0007669"/>
    <property type="project" value="TreeGrafter"/>
</dbReference>
<evidence type="ECO:0000313" key="2">
    <source>
        <dbReference type="EMBL" id="NLS12262.1"/>
    </source>
</evidence>